<feature type="non-terminal residue" evidence="3">
    <location>
        <position position="1"/>
    </location>
</feature>
<name>A0A9N7R380_STRHE</name>
<evidence type="ECO:0000313" key="4">
    <source>
        <dbReference type="Proteomes" id="UP001153555"/>
    </source>
</evidence>
<accession>A0A9N7R380</accession>
<evidence type="ECO:0000256" key="1">
    <source>
        <dbReference type="SAM" id="MobiDB-lite"/>
    </source>
</evidence>
<gene>
    <name evidence="3" type="ORF">SHERM_12412</name>
</gene>
<organism evidence="3 4">
    <name type="scientific">Striga hermonthica</name>
    <name type="common">Purple witchweed</name>
    <name type="synonym">Buchnera hermonthica</name>
    <dbReference type="NCBI Taxonomy" id="68872"/>
    <lineage>
        <taxon>Eukaryota</taxon>
        <taxon>Viridiplantae</taxon>
        <taxon>Streptophyta</taxon>
        <taxon>Embryophyta</taxon>
        <taxon>Tracheophyta</taxon>
        <taxon>Spermatophyta</taxon>
        <taxon>Magnoliopsida</taxon>
        <taxon>eudicotyledons</taxon>
        <taxon>Gunneridae</taxon>
        <taxon>Pentapetalae</taxon>
        <taxon>asterids</taxon>
        <taxon>lamiids</taxon>
        <taxon>Lamiales</taxon>
        <taxon>Orobanchaceae</taxon>
        <taxon>Buchnereae</taxon>
        <taxon>Striga</taxon>
    </lineage>
</organism>
<proteinExistence type="predicted"/>
<dbReference type="Gene3D" id="3.30.70.270">
    <property type="match status" value="1"/>
</dbReference>
<dbReference type="AlphaFoldDB" id="A0A9N7R380"/>
<dbReference type="EMBL" id="CACSLK010007898">
    <property type="protein sequence ID" value="CAA0811148.1"/>
    <property type="molecule type" value="Genomic_DNA"/>
</dbReference>
<feature type="region of interest" description="Disordered" evidence="1">
    <location>
        <begin position="1"/>
        <end position="51"/>
    </location>
</feature>
<keyword evidence="4" id="KW-1185">Reference proteome</keyword>
<evidence type="ECO:0000313" key="3">
    <source>
        <dbReference type="EMBL" id="CAA0811148.1"/>
    </source>
</evidence>
<protein>
    <recommendedName>
        <fullName evidence="2">Retrotransposon gag domain-containing protein</fullName>
    </recommendedName>
</protein>
<dbReference type="InterPro" id="IPR005162">
    <property type="entry name" value="Retrotrans_gag_dom"/>
</dbReference>
<feature type="domain" description="Retrotransposon gag" evidence="2">
    <location>
        <begin position="90"/>
        <end position="138"/>
    </location>
</feature>
<sequence>REEDDDWRSHAMYASHATHDEQRPHRDGRRRDARRHEGCHDRDEQLDERASTRPKIVMPTFTGIDPDAWLSRAVQFFEINDVPRYERVQIVAYHLDGEANVWWQWVMHKNHGEYMGWRDFEKELITRFGSSDYHDYMHLRAILSTLRREKLYVKFSKCEFWLQRVAFLGHIITSA</sequence>
<dbReference type="SUPFAM" id="SSF56672">
    <property type="entry name" value="DNA/RNA polymerases"/>
    <property type="match status" value="1"/>
</dbReference>
<dbReference type="InterPro" id="IPR043128">
    <property type="entry name" value="Rev_trsase/Diguanyl_cyclase"/>
</dbReference>
<dbReference type="Pfam" id="PF03732">
    <property type="entry name" value="Retrotrans_gag"/>
    <property type="match status" value="1"/>
</dbReference>
<evidence type="ECO:0000259" key="2">
    <source>
        <dbReference type="Pfam" id="PF03732"/>
    </source>
</evidence>
<dbReference type="OrthoDB" id="2013610at2759"/>
<comment type="caution">
    <text evidence="3">The sequence shown here is derived from an EMBL/GenBank/DDBJ whole genome shotgun (WGS) entry which is preliminary data.</text>
</comment>
<dbReference type="Proteomes" id="UP001153555">
    <property type="component" value="Unassembled WGS sequence"/>
</dbReference>
<feature type="non-terminal residue" evidence="3">
    <location>
        <position position="175"/>
    </location>
</feature>
<dbReference type="InterPro" id="IPR043502">
    <property type="entry name" value="DNA/RNA_pol_sf"/>
</dbReference>
<feature type="compositionally biased region" description="Basic and acidic residues" evidence="1">
    <location>
        <begin position="34"/>
        <end position="51"/>
    </location>
</feature>
<reference evidence="3" key="1">
    <citation type="submission" date="2019-12" db="EMBL/GenBank/DDBJ databases">
        <authorList>
            <person name="Scholes J."/>
        </authorList>
    </citation>
    <scope>NUCLEOTIDE SEQUENCE</scope>
</reference>